<dbReference type="RefSeq" id="WP_244747616.1">
    <property type="nucleotide sequence ID" value="NZ_CP095071.1"/>
</dbReference>
<dbReference type="Proteomes" id="UP000831537">
    <property type="component" value="Chromosome"/>
</dbReference>
<organism evidence="1 2">
    <name type="scientific">Gracilibacillus salinarum</name>
    <dbReference type="NCBI Taxonomy" id="2932255"/>
    <lineage>
        <taxon>Bacteria</taxon>
        <taxon>Bacillati</taxon>
        <taxon>Bacillota</taxon>
        <taxon>Bacilli</taxon>
        <taxon>Bacillales</taxon>
        <taxon>Bacillaceae</taxon>
        <taxon>Gracilibacillus</taxon>
    </lineage>
</organism>
<protein>
    <submittedName>
        <fullName evidence="1">GrpB family protein</fullName>
    </submittedName>
</protein>
<sequence>MRRVKVCTYQNIWPSIFATEAEQLKEIFGGECTAIYHIGSTAVPELHAKPIIDIMPIVKKIDIIDTYNNQMKEIGYTPKGENGIPQRRYFQKGGDNRTHHVHIYQEGSHQITRHLAFREYLREHPGERNRYGQWKVKLANQFPYEISSYIDGKDDLVKEIENKALEWYKGF</sequence>
<gene>
    <name evidence="1" type="ORF">MUN87_09950</name>
</gene>
<evidence type="ECO:0000313" key="1">
    <source>
        <dbReference type="EMBL" id="UOQ87175.1"/>
    </source>
</evidence>
<reference evidence="1 2" key="1">
    <citation type="submission" date="2022-04" db="EMBL/GenBank/DDBJ databases">
        <title>Gracilibacillus sp. isolated from saltern.</title>
        <authorList>
            <person name="Won M."/>
            <person name="Lee C.-M."/>
            <person name="Woen H.-Y."/>
            <person name="Kwon S.-W."/>
        </authorList>
    </citation>
    <scope>NUCLEOTIDE SEQUENCE [LARGE SCALE GENOMIC DNA]</scope>
    <source>
        <strain evidence="1 2">SSPM10-3</strain>
    </source>
</reference>
<name>A0ABY4GS33_9BACI</name>
<keyword evidence="2" id="KW-1185">Reference proteome</keyword>
<evidence type="ECO:0000313" key="2">
    <source>
        <dbReference type="Proteomes" id="UP000831537"/>
    </source>
</evidence>
<dbReference type="Gene3D" id="3.30.460.10">
    <property type="entry name" value="Beta Polymerase, domain 2"/>
    <property type="match status" value="1"/>
</dbReference>
<accession>A0ABY4GS33</accession>
<dbReference type="InterPro" id="IPR007344">
    <property type="entry name" value="GrpB/CoaE"/>
</dbReference>
<dbReference type="PANTHER" id="PTHR34822">
    <property type="entry name" value="GRPB DOMAIN PROTEIN (AFU_ORTHOLOGUE AFUA_1G01530)"/>
    <property type="match status" value="1"/>
</dbReference>
<dbReference type="EMBL" id="CP095071">
    <property type="protein sequence ID" value="UOQ87175.1"/>
    <property type="molecule type" value="Genomic_DNA"/>
</dbReference>
<dbReference type="InterPro" id="IPR043519">
    <property type="entry name" value="NT_sf"/>
</dbReference>
<dbReference type="PANTHER" id="PTHR34822:SF1">
    <property type="entry name" value="GRPB FAMILY PROTEIN"/>
    <property type="match status" value="1"/>
</dbReference>
<proteinExistence type="predicted"/>
<dbReference type="SUPFAM" id="SSF81301">
    <property type="entry name" value="Nucleotidyltransferase"/>
    <property type="match status" value="1"/>
</dbReference>
<dbReference type="Pfam" id="PF04229">
    <property type="entry name" value="GrpB"/>
    <property type="match status" value="1"/>
</dbReference>